<evidence type="ECO:0000313" key="1">
    <source>
        <dbReference type="EMBL" id="RMX97084.1"/>
    </source>
</evidence>
<evidence type="ECO:0000313" key="2">
    <source>
        <dbReference type="Proteomes" id="UP000282582"/>
    </source>
</evidence>
<name>A0A3M6Y274_HORWE</name>
<accession>A0A3M6Y274</accession>
<dbReference type="AlphaFoldDB" id="A0A3M6Y274"/>
<dbReference type="VEuPathDB" id="FungiDB:BTJ68_01043"/>
<proteinExistence type="predicted"/>
<dbReference type="Proteomes" id="UP000282582">
    <property type="component" value="Unassembled WGS sequence"/>
</dbReference>
<comment type="caution">
    <text evidence="1">The sequence shown here is derived from an EMBL/GenBank/DDBJ whole genome shotgun (WGS) entry which is preliminary data.</text>
</comment>
<gene>
    <name evidence="1" type="ORF">D0868_10832</name>
</gene>
<dbReference type="EMBL" id="QWIK01001154">
    <property type="protein sequence ID" value="RMX97084.1"/>
    <property type="molecule type" value="Genomic_DNA"/>
</dbReference>
<evidence type="ECO:0008006" key="3">
    <source>
        <dbReference type="Google" id="ProtNLM"/>
    </source>
</evidence>
<sequence>MTLPRYGITYNSFKVAELRRLIRAKGGNCRSSERKSTCLMLLRRLDENATFNFMDLPPEMRNFVYRELLNWSDESSFYGCFPKILQASKQIRSEAESILYGDKPYHVHLRLASQAHHSSRGQPFASLKVEDGKLNSYYTCREFSRRLKTCSWRQQLLRMHHVKVFVHFQGPDASAAGDSSLTNKLMKLQYIAANHVLYSFAAFMSTNETHIKTFQLHVDAQDQNHFAAAASGIVDPLRKLSPVIADLASFSGIPDETSQDLLQNMRSYDAAQDVTVKLADCEKLLSTWQNVREGLEQCEEERPYPESWDVDGLSAKAWNFRQFLEWDEYMDIAWDHDLTRATTALSEAIERIRGFVRARLERKAAKMQRLAGLLS</sequence>
<organism evidence="1 2">
    <name type="scientific">Hortaea werneckii</name>
    <name type="common">Black yeast</name>
    <name type="synonym">Cladosporium werneckii</name>
    <dbReference type="NCBI Taxonomy" id="91943"/>
    <lineage>
        <taxon>Eukaryota</taxon>
        <taxon>Fungi</taxon>
        <taxon>Dikarya</taxon>
        <taxon>Ascomycota</taxon>
        <taxon>Pezizomycotina</taxon>
        <taxon>Dothideomycetes</taxon>
        <taxon>Dothideomycetidae</taxon>
        <taxon>Mycosphaerellales</taxon>
        <taxon>Teratosphaeriaceae</taxon>
        <taxon>Hortaea</taxon>
    </lineage>
</organism>
<protein>
    <recommendedName>
        <fullName evidence="3">F-box domain-containing protein</fullName>
    </recommendedName>
</protein>
<reference evidence="1 2" key="1">
    <citation type="journal article" date="2018" name="BMC Genomics">
        <title>Genomic evidence for intraspecific hybridization in a clonal and extremely halotolerant yeast.</title>
        <authorList>
            <person name="Gostincar C."/>
            <person name="Stajich J.E."/>
            <person name="Zupancic J."/>
            <person name="Zalar P."/>
            <person name="Gunde-Cimerman N."/>
        </authorList>
    </citation>
    <scope>NUCLEOTIDE SEQUENCE [LARGE SCALE GENOMIC DNA]</scope>
    <source>
        <strain evidence="1 2">EXF-6654</strain>
    </source>
</reference>